<sequence>MPPSSMPRPARRPLLGKASRGTRLGSGACCTPKGRPGTIPPAGAPCRSWARSSAPRDAAPTNLRPPSPT</sequence>
<protein>
    <submittedName>
        <fullName evidence="2">Uncharacterized protein</fullName>
    </submittedName>
</protein>
<organism evidence="2">
    <name type="scientific">Human herpesvirus 2</name>
    <name type="common">HHV-2</name>
    <name type="synonym">Human herpes simplex virus 2</name>
    <dbReference type="NCBI Taxonomy" id="10310"/>
    <lineage>
        <taxon>Viruses</taxon>
        <taxon>Duplodnaviria</taxon>
        <taxon>Heunggongvirae</taxon>
        <taxon>Peploviricota</taxon>
        <taxon>Herviviricetes</taxon>
        <taxon>Herpesvirales</taxon>
        <taxon>Orthoherpesviridae</taxon>
        <taxon>Alphaherpesvirinae</taxon>
        <taxon>Simplexvirus</taxon>
        <taxon>Simplexvirus humanalpha2</taxon>
    </lineage>
</organism>
<evidence type="ECO:0000313" key="2">
    <source>
        <dbReference type="EMBL" id="QBH83691.1"/>
    </source>
</evidence>
<evidence type="ECO:0000256" key="1">
    <source>
        <dbReference type="SAM" id="MobiDB-lite"/>
    </source>
</evidence>
<feature type="region of interest" description="Disordered" evidence="1">
    <location>
        <begin position="1"/>
        <end position="69"/>
    </location>
</feature>
<accession>A0A481TT32</accession>
<name>A0A481TT32_HHV2</name>
<organismHost>
    <name type="scientific">Homo sapiens</name>
    <name type="common">Human</name>
    <dbReference type="NCBI Taxonomy" id="9606"/>
</organismHost>
<reference evidence="2" key="1">
    <citation type="submission" date="2018-08" db="EMBL/GenBank/DDBJ databases">
        <title>HSV2 whole genome sequences from clinical isolates.</title>
        <authorList>
            <person name="Roychoudhury P."/>
            <person name="Greninger A.L."/>
            <person name="Jerome K.R."/>
            <person name="Johnston C."/>
            <person name="Wald A."/>
            <person name="Xie H."/>
        </authorList>
    </citation>
    <scope>NUCLEOTIDE SEQUENCE</scope>
    <source>
        <strain evidence="2">2005-42278</strain>
    </source>
</reference>
<proteinExistence type="predicted"/>
<dbReference type="EMBL" id="MH790643">
    <property type="protein sequence ID" value="QBH83691.1"/>
    <property type="molecule type" value="Genomic_DNA"/>
</dbReference>